<dbReference type="InterPro" id="IPR008316">
    <property type="entry name" value="UCP029876"/>
</dbReference>
<evidence type="ECO:0000313" key="2">
    <source>
        <dbReference type="Proteomes" id="UP000297776"/>
    </source>
</evidence>
<dbReference type="SUPFAM" id="SSF158560">
    <property type="entry name" value="BH3980-like"/>
    <property type="match status" value="1"/>
</dbReference>
<dbReference type="OrthoDB" id="2087617at2"/>
<gene>
    <name evidence="1" type="ORF">E2626_11415</name>
</gene>
<reference evidence="1 2" key="1">
    <citation type="submission" date="2019-03" db="EMBL/GenBank/DDBJ databases">
        <authorList>
            <person name="Yang Y."/>
        </authorList>
    </citation>
    <scope>NUCLEOTIDE SEQUENCE [LARGE SCALE GENOMIC DNA]</scope>
    <source>
        <strain evidence="1 2">ASL-1</strain>
    </source>
</reference>
<accession>A0A4Y8LG69</accession>
<dbReference type="RefSeq" id="WP_134381896.1">
    <property type="nucleotide sequence ID" value="NZ_SORX01000006.1"/>
</dbReference>
<name>A0A4Y8LG69_9BACL</name>
<sequence length="112" mass="13028">MNIFEKVVGNLNDKREWRALEERSKALPAEYKNAYEAIKKYLWIAGAPSDWQDTRRIFEGILDLFEQGAAEGRKVTDLTGEDVAAFCDELIKGEKSWIDLHRKKLNDRVNRN</sequence>
<evidence type="ECO:0000313" key="1">
    <source>
        <dbReference type="EMBL" id="TFE00577.1"/>
    </source>
</evidence>
<comment type="caution">
    <text evidence="1">The sequence shown here is derived from an EMBL/GenBank/DDBJ whole genome shotgun (WGS) entry which is preliminary data.</text>
</comment>
<dbReference type="EMBL" id="SORX01000006">
    <property type="protein sequence ID" value="TFE00577.1"/>
    <property type="molecule type" value="Genomic_DNA"/>
</dbReference>
<protein>
    <submittedName>
        <fullName evidence="1">DUF1048 domain-containing protein</fullName>
    </submittedName>
</protein>
<dbReference type="Proteomes" id="UP000297776">
    <property type="component" value="Unassembled WGS sequence"/>
</dbReference>
<organism evidence="1 2">
    <name type="scientific">Jeotgalibacillus salarius</name>
    <dbReference type="NCBI Taxonomy" id="546023"/>
    <lineage>
        <taxon>Bacteria</taxon>
        <taxon>Bacillati</taxon>
        <taxon>Bacillota</taxon>
        <taxon>Bacilli</taxon>
        <taxon>Bacillales</taxon>
        <taxon>Caryophanaceae</taxon>
        <taxon>Jeotgalibacillus</taxon>
    </lineage>
</organism>
<keyword evidence="2" id="KW-1185">Reference proteome</keyword>
<dbReference type="Gene3D" id="1.10.1900.10">
    <property type="entry name" value="c-terminal domain of poly(a) binding protein"/>
    <property type="match status" value="1"/>
</dbReference>
<dbReference type="AlphaFoldDB" id="A0A4Y8LG69"/>
<proteinExistence type="predicted"/>
<dbReference type="Pfam" id="PF06304">
    <property type="entry name" value="DUF1048"/>
    <property type="match status" value="1"/>
</dbReference>